<name>A0A973W2F3_9BRAD</name>
<dbReference type="RefSeq" id="WP_166205682.1">
    <property type="nucleotide sequence ID" value="NZ_CP088285.1"/>
</dbReference>
<gene>
    <name evidence="1" type="ORF">HAP48_026035</name>
</gene>
<dbReference type="EMBL" id="JAAOLE020000001">
    <property type="protein sequence ID" value="NVI46357.1"/>
    <property type="molecule type" value="Genomic_DNA"/>
</dbReference>
<reference evidence="1" key="1">
    <citation type="submission" date="2020-06" db="EMBL/GenBank/DDBJ databases">
        <title>Whole Genome Sequence of Bradyrhizobium sp. Strain 1S1.</title>
        <authorList>
            <person name="Bromfield E.S.P."/>
            <person name="Cloutier S."/>
        </authorList>
    </citation>
    <scope>NUCLEOTIDE SEQUENCE [LARGE SCALE GENOMIC DNA]</scope>
    <source>
        <strain evidence="1">1S1</strain>
    </source>
</reference>
<protein>
    <submittedName>
        <fullName evidence="1">Uncharacterized protein</fullName>
    </submittedName>
</protein>
<sequence length="125" mass="13825">MIYVRRIEIRRIRTVAGANDTIGLTGYSGAEVTADPSNPRGEVVLFTNIPASIQAGTGGRKRDSGLPQDIVSNPTWDIYVPVTALAKGAVRDRDIIIDDEQYRYEVGQAYWNILGYKLPCIRLEA</sequence>
<organism evidence="1">
    <name type="scientific">Bradyrhizobium septentrionale</name>
    <dbReference type="NCBI Taxonomy" id="1404411"/>
    <lineage>
        <taxon>Bacteria</taxon>
        <taxon>Pseudomonadati</taxon>
        <taxon>Pseudomonadota</taxon>
        <taxon>Alphaproteobacteria</taxon>
        <taxon>Hyphomicrobiales</taxon>
        <taxon>Nitrobacteraceae</taxon>
        <taxon>Bradyrhizobium</taxon>
    </lineage>
</organism>
<dbReference type="AlphaFoldDB" id="A0A973W2F3"/>
<evidence type="ECO:0000313" key="1">
    <source>
        <dbReference type="EMBL" id="NVI46357.1"/>
    </source>
</evidence>
<proteinExistence type="predicted"/>
<accession>A0A973W2F3</accession>
<comment type="caution">
    <text evidence="1">The sequence shown here is derived from an EMBL/GenBank/DDBJ whole genome shotgun (WGS) entry which is preliminary data.</text>
</comment>